<accession>A0A1A9A850</accession>
<dbReference type="RefSeq" id="WP_091670888.1">
    <property type="nucleotide sequence ID" value="NZ_LT594323.1"/>
</dbReference>
<dbReference type="Proteomes" id="UP000199385">
    <property type="component" value="Chromosome I"/>
</dbReference>
<dbReference type="AlphaFoldDB" id="A0A1A9A850"/>
<protein>
    <submittedName>
        <fullName evidence="1">Uncharacterized protein</fullName>
    </submittedName>
</protein>
<organism evidence="1 2">
    <name type="scientific">Micromonospora auratinigra</name>
    <dbReference type="NCBI Taxonomy" id="261654"/>
    <lineage>
        <taxon>Bacteria</taxon>
        <taxon>Bacillati</taxon>
        <taxon>Actinomycetota</taxon>
        <taxon>Actinomycetes</taxon>
        <taxon>Micromonosporales</taxon>
        <taxon>Micromonosporaceae</taxon>
        <taxon>Micromonospora</taxon>
    </lineage>
</organism>
<sequence>MTALIDLSAPTVAVLGDATQVTGLSRRLPPAWRVLHTPDVEYVRPGELALLISPGPAEVARIRRRLPAGCALAVLVDRAASAATIADVLQAGAEVCVRAGSTTVLAGHLVACHRRRTRPAAAQVSPGETVRTVRAG</sequence>
<evidence type="ECO:0000313" key="1">
    <source>
        <dbReference type="EMBL" id="SBT52387.1"/>
    </source>
</evidence>
<dbReference type="OrthoDB" id="3293833at2"/>
<proteinExistence type="predicted"/>
<keyword evidence="2" id="KW-1185">Reference proteome</keyword>
<name>A0A1A9A850_9ACTN</name>
<gene>
    <name evidence="1" type="ORF">GA0070611_5612</name>
</gene>
<reference evidence="2" key="1">
    <citation type="submission" date="2016-06" db="EMBL/GenBank/DDBJ databases">
        <authorList>
            <person name="Varghese N."/>
            <person name="Submissions Spin"/>
        </authorList>
    </citation>
    <scope>NUCLEOTIDE SEQUENCE [LARGE SCALE GENOMIC DNA]</scope>
    <source>
        <strain evidence="2">DSM 44815</strain>
    </source>
</reference>
<evidence type="ECO:0000313" key="2">
    <source>
        <dbReference type="Proteomes" id="UP000199385"/>
    </source>
</evidence>
<dbReference type="PATRIC" id="fig|261654.4.peg.5685"/>
<dbReference type="EMBL" id="LT594323">
    <property type="protein sequence ID" value="SBT52387.1"/>
    <property type="molecule type" value="Genomic_DNA"/>
</dbReference>